<reference evidence="2" key="1">
    <citation type="submission" date="2025-08" db="UniProtKB">
        <authorList>
            <consortium name="Ensembl"/>
        </authorList>
    </citation>
    <scope>IDENTIFICATION</scope>
</reference>
<feature type="compositionally biased region" description="Polar residues" evidence="1">
    <location>
        <begin position="32"/>
        <end position="42"/>
    </location>
</feature>
<feature type="region of interest" description="Disordered" evidence="1">
    <location>
        <begin position="26"/>
        <end position="71"/>
    </location>
</feature>
<evidence type="ECO:0000313" key="3">
    <source>
        <dbReference type="Proteomes" id="UP000694392"/>
    </source>
</evidence>
<keyword evidence="3" id="KW-1185">Reference proteome</keyword>
<reference evidence="2" key="2">
    <citation type="submission" date="2025-09" db="UniProtKB">
        <authorList>
            <consortium name="Ensembl"/>
        </authorList>
    </citation>
    <scope>IDENTIFICATION</scope>
</reference>
<dbReference type="Proteomes" id="UP000694392">
    <property type="component" value="Unplaced"/>
</dbReference>
<accession>A0A8D0HX15</accession>
<feature type="compositionally biased region" description="Polar residues" evidence="1">
    <location>
        <begin position="139"/>
        <end position="156"/>
    </location>
</feature>
<dbReference type="GeneTree" id="ENSGT00960000191520"/>
<proteinExistence type="predicted"/>
<dbReference type="Ensembl" id="ENSSPUT00000026942.1">
    <property type="protein sequence ID" value="ENSSPUP00000025242.1"/>
    <property type="gene ID" value="ENSSPUG00000019333.1"/>
</dbReference>
<name>A0A8D0HX15_SPHPU</name>
<feature type="compositionally biased region" description="Polar residues" evidence="1">
    <location>
        <begin position="167"/>
        <end position="178"/>
    </location>
</feature>
<protein>
    <submittedName>
        <fullName evidence="2">Uncharacterized protein</fullName>
    </submittedName>
</protein>
<feature type="region of interest" description="Disordered" evidence="1">
    <location>
        <begin position="93"/>
        <end position="254"/>
    </location>
</feature>
<organism evidence="2 3">
    <name type="scientific">Sphenodon punctatus</name>
    <name type="common">Tuatara</name>
    <name type="synonym">Hatteria punctata</name>
    <dbReference type="NCBI Taxonomy" id="8508"/>
    <lineage>
        <taxon>Eukaryota</taxon>
        <taxon>Metazoa</taxon>
        <taxon>Chordata</taxon>
        <taxon>Craniata</taxon>
        <taxon>Vertebrata</taxon>
        <taxon>Euteleostomi</taxon>
        <taxon>Lepidosauria</taxon>
        <taxon>Sphenodontia</taxon>
        <taxon>Sphenodontidae</taxon>
        <taxon>Sphenodon</taxon>
    </lineage>
</organism>
<evidence type="ECO:0000313" key="2">
    <source>
        <dbReference type="Ensembl" id="ENSSPUP00000025242.1"/>
    </source>
</evidence>
<evidence type="ECO:0000256" key="1">
    <source>
        <dbReference type="SAM" id="MobiDB-lite"/>
    </source>
</evidence>
<feature type="compositionally biased region" description="Polar residues" evidence="1">
    <location>
        <begin position="187"/>
        <end position="199"/>
    </location>
</feature>
<dbReference type="AlphaFoldDB" id="A0A8D0HX15"/>
<sequence>MRRKSAHFVSSAPLATPILVNHGMQALGASTGGTNDYRQIPTSLPKGEERQVMPTSSTEESDSDYEHYDFSSKPPVALSTFYNSLRHRAAEGNQLPRSFPMPAVEEGESENYRAPSQLEQRHQEEPAAAPVQNFRRENLSSCSSSEDDYYNSNHQWNPPAFSPDPSLLQTGLPGQTQGEAPPHCQAGPTTADSSSTSSGEWYENFHGVKHQGTHPANQTSFPGLTELSRPPVNYEPGSSNSDGSDYDDVNIPVH</sequence>